<reference evidence="1" key="1">
    <citation type="submission" date="2019-08" db="EMBL/GenBank/DDBJ databases">
        <title>Genome sequence of Clostridiales bacterium MT110.</title>
        <authorList>
            <person name="Cao J."/>
        </authorList>
    </citation>
    <scope>NUCLEOTIDE SEQUENCE</scope>
    <source>
        <strain evidence="1">MT110</strain>
    </source>
</reference>
<evidence type="ECO:0000313" key="1">
    <source>
        <dbReference type="EMBL" id="QOX63890.1"/>
    </source>
</evidence>
<proteinExistence type="predicted"/>
<name>A0ACD1ABN4_9FIRM</name>
<accession>A0ACD1ABN4</accession>
<dbReference type="Proteomes" id="UP000594014">
    <property type="component" value="Chromosome"/>
</dbReference>
<gene>
    <name evidence="1" type="ORF">FRZ06_11375</name>
</gene>
<evidence type="ECO:0000313" key="2">
    <source>
        <dbReference type="Proteomes" id="UP000594014"/>
    </source>
</evidence>
<dbReference type="EMBL" id="CP042469">
    <property type="protein sequence ID" value="QOX63890.1"/>
    <property type="molecule type" value="Genomic_DNA"/>
</dbReference>
<organism evidence="1 2">
    <name type="scientific">Anoxybacterium hadale</name>
    <dbReference type="NCBI Taxonomy" id="3408580"/>
    <lineage>
        <taxon>Bacteria</taxon>
        <taxon>Bacillati</taxon>
        <taxon>Bacillota</taxon>
        <taxon>Clostridia</taxon>
        <taxon>Peptostreptococcales</taxon>
        <taxon>Anaerovoracaceae</taxon>
        <taxon>Anoxybacterium</taxon>
    </lineage>
</organism>
<protein>
    <submittedName>
        <fullName evidence="1">IS21 family transposase</fullName>
    </submittedName>
</protein>
<keyword evidence="2" id="KW-1185">Reference proteome</keyword>
<sequence>MRRLDMSKVKEILRLKFDAGLSLRDIAASCNCGKSTVDDVLRRAQNAKISWPCDLNDKELLSLIYPPAEVRKVAAEPDLNYIFSEMKRKHVTLMLLWEEYKRDNPDGLMYTQFCERYRSFKKTNQISLHIEHKAGESMQVDWAGSTIPYIEAPTGEEKVAYIFVSVLPASAYPFAYAYGDMKQPNWIDAHVRAFEHYGGVPRVVIPDNTKTAVKTPDLVDPLLNASYTEMARHYGVALVPARPRKPKDKAADENMVGNVSRRIIAALRNRRFFSVMEINQAIAIELDKLINRPFQKLEGNRKTAFEAIDKPALKPLPAARYEYADWADAKVAFNYHVEYQGFFYSVHYSNIGKISRVRATASVIEIFACGERIAAHKRNFNTFKRYTTLPEHMPESHKAVTGWSSERYLSWAEKIGPKTRHLIANILDSREYPVQTYRSCMGIMRLASDYPSEVVEAASKEAIDKGTCTYKYFSIILRQKALKASPEVEKIVSNTNLRGARTYAGGGKNA</sequence>